<organism evidence="3 4">
    <name type="scientific">Shinella kummerowiae</name>
    <dbReference type="NCBI Taxonomy" id="417745"/>
    <lineage>
        <taxon>Bacteria</taxon>
        <taxon>Pseudomonadati</taxon>
        <taxon>Pseudomonadota</taxon>
        <taxon>Alphaproteobacteria</taxon>
        <taxon>Hyphomicrobiales</taxon>
        <taxon>Rhizobiaceae</taxon>
        <taxon>Shinella</taxon>
    </lineage>
</organism>
<dbReference type="InterPro" id="IPR038732">
    <property type="entry name" value="HpyO/CreE_NAD-binding"/>
</dbReference>
<dbReference type="PANTHER" id="PTHR40254:SF1">
    <property type="entry name" value="BLR0577 PROTEIN"/>
    <property type="match status" value="1"/>
</dbReference>
<protein>
    <recommendedName>
        <fullName evidence="2">FAD-dependent urate hydroxylase HpyO/Asp monooxygenase CreE-like FAD/NAD(P)-binding domain-containing protein</fullName>
    </recommendedName>
</protein>
<dbReference type="SUPFAM" id="SSF51905">
    <property type="entry name" value="FAD/NAD(P)-binding domain"/>
    <property type="match status" value="1"/>
</dbReference>
<evidence type="ECO:0000259" key="2">
    <source>
        <dbReference type="Pfam" id="PF13454"/>
    </source>
</evidence>
<feature type="region of interest" description="Disordered" evidence="1">
    <location>
        <begin position="268"/>
        <end position="291"/>
    </location>
</feature>
<dbReference type="RefSeq" id="WP_160858148.1">
    <property type="nucleotide sequence ID" value="NZ_WUMK01000003.1"/>
</dbReference>
<dbReference type="InterPro" id="IPR036188">
    <property type="entry name" value="FAD/NAD-bd_sf"/>
</dbReference>
<feature type="domain" description="FAD-dependent urate hydroxylase HpyO/Asp monooxygenase CreE-like FAD/NAD(P)-binding" evidence="2">
    <location>
        <begin position="55"/>
        <end position="207"/>
    </location>
</feature>
<dbReference type="Proteomes" id="UP000435802">
    <property type="component" value="Unassembled WGS sequence"/>
</dbReference>
<reference evidence="3 4" key="1">
    <citation type="submission" date="2019-12" db="EMBL/GenBank/DDBJ databases">
        <title>Shinella kummerowiae sp. nov., a symbiotic bacterium isolated from root nodules of the herbal legume Kummerowia stipulacea.</title>
        <authorList>
            <person name="Gao J."/>
        </authorList>
    </citation>
    <scope>NUCLEOTIDE SEQUENCE [LARGE SCALE GENOMIC DNA]</scope>
    <source>
        <strain evidence="3 4">CCBAU 25048</strain>
    </source>
</reference>
<dbReference type="InterPro" id="IPR052189">
    <property type="entry name" value="L-asp_N-monooxygenase_NS-form"/>
</dbReference>
<dbReference type="PANTHER" id="PTHR40254">
    <property type="entry name" value="BLR0577 PROTEIN"/>
    <property type="match status" value="1"/>
</dbReference>
<evidence type="ECO:0000256" key="1">
    <source>
        <dbReference type="SAM" id="MobiDB-lite"/>
    </source>
</evidence>
<dbReference type="Pfam" id="PF13454">
    <property type="entry name" value="NAD_binding_9"/>
    <property type="match status" value="1"/>
</dbReference>
<gene>
    <name evidence="3" type="ORF">GR138_07985</name>
</gene>
<dbReference type="EMBL" id="WUMK01000003">
    <property type="protein sequence ID" value="MXN45124.1"/>
    <property type="molecule type" value="Genomic_DNA"/>
</dbReference>
<keyword evidence="4" id="KW-1185">Reference proteome</keyword>
<evidence type="ECO:0000313" key="3">
    <source>
        <dbReference type="EMBL" id="MXN45124.1"/>
    </source>
</evidence>
<dbReference type="AlphaFoldDB" id="A0A6N8S7W2"/>
<name>A0A6N8S7W2_9HYPH</name>
<accession>A0A6N8S7W2</accession>
<comment type="caution">
    <text evidence="3">The sequence shown here is derived from an EMBL/GenBank/DDBJ whole genome shotgun (WGS) entry which is preliminary data.</text>
</comment>
<dbReference type="OrthoDB" id="101972at2"/>
<sequence>MPSKTLPSIKYTKKVEITENRVIMLPDVSFQGAGKGYCMFIERVARQESPMMQIAVIGAGLSGLATTIALMKRFHQPFEAWLIDAQDAPGSFGNGPVGRALTSEPARDLSVIPDRPDDFSDWLKGSLLADGPIASLRGPQDLHVPRALFRDYVMARFSEALSLRKDIRIRTFRGEVRDAIPQNDRVRLRFREGDRAEFDHVFIATGFGVARREADSWRAAHAAADRLSQCEDPPVLTLLGNGPRFASLLLDLRASGYAGPIHIRAATGSLPQPHGRGHDRASFGPPPASRSLRDAFHYIRRECRTAENREPGQWQSVVDAASLRLSAVWRNLPQKERNHYRRHLLHLHRHFSTRIARDTHRRLVAELETGRTQFVSSRLPAGPEENTVDCRETPSASVLARLLGMDLDLLSVNDSGGLLMDGNPLFGLSLVGTAASSLRPGPFVFAETVRQAYRAVLDMQRHTFALASRS</sequence>
<dbReference type="Gene3D" id="3.50.50.60">
    <property type="entry name" value="FAD/NAD(P)-binding domain"/>
    <property type="match status" value="1"/>
</dbReference>
<evidence type="ECO:0000313" key="4">
    <source>
        <dbReference type="Proteomes" id="UP000435802"/>
    </source>
</evidence>
<proteinExistence type="predicted"/>